<dbReference type="Proteomes" id="UP000239735">
    <property type="component" value="Unassembled WGS sequence"/>
</dbReference>
<reference evidence="2" key="1">
    <citation type="submission" date="2018-02" db="EMBL/GenBank/DDBJ databases">
        <authorList>
            <person name="Hausmann B."/>
        </authorList>
    </citation>
    <scope>NUCLEOTIDE SEQUENCE [LARGE SCALE GENOMIC DNA]</scope>
    <source>
        <strain evidence="2">Peat soil MAG SbA5</strain>
    </source>
</reference>
<name>A0A2N9L853_9BACT</name>
<evidence type="ECO:0008006" key="3">
    <source>
        <dbReference type="Google" id="ProtNLM"/>
    </source>
</evidence>
<gene>
    <name evidence="1" type="ORF">SBA5_240060</name>
</gene>
<evidence type="ECO:0000313" key="1">
    <source>
        <dbReference type="EMBL" id="SPE19477.1"/>
    </source>
</evidence>
<dbReference type="AlphaFoldDB" id="A0A2N9L853"/>
<protein>
    <recommendedName>
        <fullName evidence="3">DUF4382 domain-containing protein</fullName>
    </recommendedName>
</protein>
<evidence type="ECO:0000313" key="2">
    <source>
        <dbReference type="Proteomes" id="UP000239735"/>
    </source>
</evidence>
<accession>A0A2N9L853</accession>
<proteinExistence type="predicted"/>
<sequence length="439" mass="45868">MFLVGTDAPAPLPSVVGVKIQLESIVLTNGSTKSSNLLTSPVVVDFARYNGLQGFVDMNNVQAGTYTGVTIALGTSNEIDYLNTGATPPSITNLTGSSVTLTTSSVNITLNKSLTVNATGGVPVGLRMDLDLGQSLQTSGGNITGTIDPTFDVRTVARTDNGAHIDEFIGSVTTPPSSATATSFVITGPHGEPFTINLSSSTEWDGGASESQLISDGSNAIVLVAGQFDPADQTLDADEVAILTDTGFYAGGLVTYVTPTTGQATDMQFYVRHVLPSGISQVPLGGIANVTITGNERYGIYWMHNAFTNLLFNASAMTPGQEISVGGPDPAASPITVKRIHLRNWGYVGTVVKGSENPGQGTFQMNVNGFAGQVIPSPITVYLGTGCDFRYGFGAFNDITDNGSIRVVGLLLKFNGQTVLVARHIDGLNHTDMTATSWQ</sequence>
<organism evidence="1 2">
    <name type="scientific">Candidatus Sulfuritelmatomonas gaucii</name>
    <dbReference type="NCBI Taxonomy" id="2043161"/>
    <lineage>
        <taxon>Bacteria</taxon>
        <taxon>Pseudomonadati</taxon>
        <taxon>Acidobacteriota</taxon>
        <taxon>Terriglobia</taxon>
        <taxon>Terriglobales</taxon>
        <taxon>Acidobacteriaceae</taxon>
        <taxon>Candidatus Sulfuritelmatomonas</taxon>
    </lineage>
</organism>
<dbReference type="EMBL" id="OKRB01000080">
    <property type="protein sequence ID" value="SPE19477.1"/>
    <property type="molecule type" value="Genomic_DNA"/>
</dbReference>